<proteinExistence type="inferred from homology"/>
<evidence type="ECO:0000259" key="12">
    <source>
        <dbReference type="Pfam" id="PF17683"/>
    </source>
</evidence>
<dbReference type="GO" id="GO:0003677">
    <property type="term" value="F:DNA binding"/>
    <property type="evidence" value="ECO:0007669"/>
    <property type="project" value="UniProtKB-KW"/>
</dbReference>
<feature type="compositionally biased region" description="Basic and acidic residues" evidence="10">
    <location>
        <begin position="8"/>
        <end position="20"/>
    </location>
</feature>
<dbReference type="Proteomes" id="UP000286045">
    <property type="component" value="Unassembled WGS sequence"/>
</dbReference>
<reference evidence="13 14" key="1">
    <citation type="submission" date="2018-12" db="EMBL/GenBank/DDBJ databases">
        <title>Draft genome sequence of Xylaria grammica IHI A82.</title>
        <authorList>
            <person name="Buettner E."/>
            <person name="Kellner H."/>
        </authorList>
    </citation>
    <scope>NUCLEOTIDE SEQUENCE [LARGE SCALE GENOMIC DNA]</scope>
    <source>
        <strain evidence="13 14">IHI A82</strain>
    </source>
</reference>
<dbReference type="SUPFAM" id="SSF46785">
    <property type="entry name" value="Winged helix' DNA-binding domain"/>
    <property type="match status" value="1"/>
</dbReference>
<evidence type="ECO:0000256" key="10">
    <source>
        <dbReference type="SAM" id="MobiDB-lite"/>
    </source>
</evidence>
<comment type="caution">
    <text evidence="13">The sequence shown here is derived from an EMBL/GenBank/DDBJ whole genome shotgun (WGS) entry which is preliminary data.</text>
</comment>
<keyword evidence="6" id="KW-0804">Transcription</keyword>
<feature type="compositionally biased region" description="Acidic residues" evidence="10">
    <location>
        <begin position="358"/>
        <end position="372"/>
    </location>
</feature>
<keyword evidence="14" id="KW-1185">Reference proteome</keyword>
<dbReference type="FunFam" id="1.10.10.10:FF:000035">
    <property type="entry name" value="General transcription factor IIF subunit 2"/>
    <property type="match status" value="1"/>
</dbReference>
<dbReference type="InterPro" id="IPR040450">
    <property type="entry name" value="TFIIF_beta_HTH"/>
</dbReference>
<dbReference type="GO" id="GO:0005674">
    <property type="term" value="C:transcription factor TFIIF complex"/>
    <property type="evidence" value="ECO:0007669"/>
    <property type="project" value="InterPro"/>
</dbReference>
<evidence type="ECO:0000256" key="5">
    <source>
        <dbReference type="ARBA" id="ARBA00023125"/>
    </source>
</evidence>
<evidence type="ECO:0000259" key="11">
    <source>
        <dbReference type="Pfam" id="PF02270"/>
    </source>
</evidence>
<accession>A0A439CZT9</accession>
<feature type="domain" description="TFIIF beta subunit N-terminal" evidence="12">
    <location>
        <begin position="56"/>
        <end position="208"/>
    </location>
</feature>
<feature type="domain" description="TFIIF beta subunit HTH" evidence="11">
    <location>
        <begin position="277"/>
        <end position="341"/>
    </location>
</feature>
<dbReference type="PANTHER" id="PTHR10445">
    <property type="entry name" value="GENERAL TRANSCRIPTION FACTOR IIF SUBUNIT 2"/>
    <property type="match status" value="1"/>
</dbReference>
<evidence type="ECO:0000256" key="7">
    <source>
        <dbReference type="ARBA" id="ARBA00023242"/>
    </source>
</evidence>
<dbReference type="InterPro" id="IPR040504">
    <property type="entry name" value="TFIIF_beta_N"/>
</dbReference>
<dbReference type="CDD" id="cd07980">
    <property type="entry name" value="TFIIF_beta"/>
    <property type="match status" value="1"/>
</dbReference>
<dbReference type="InterPro" id="IPR036388">
    <property type="entry name" value="WH-like_DNA-bd_sf"/>
</dbReference>
<dbReference type="GO" id="GO:0006367">
    <property type="term" value="P:transcription initiation at RNA polymerase II promoter"/>
    <property type="evidence" value="ECO:0007669"/>
    <property type="project" value="InterPro"/>
</dbReference>
<dbReference type="STRING" id="363999.A0A439CZT9"/>
<evidence type="ECO:0000256" key="2">
    <source>
        <dbReference type="ARBA" id="ARBA00009543"/>
    </source>
</evidence>
<keyword evidence="4" id="KW-0805">Transcription regulation</keyword>
<name>A0A439CZT9_9PEZI</name>
<evidence type="ECO:0000256" key="6">
    <source>
        <dbReference type="ARBA" id="ARBA00023163"/>
    </source>
</evidence>
<dbReference type="SUPFAM" id="SSF50916">
    <property type="entry name" value="Rap30/74 interaction domains"/>
    <property type="match status" value="1"/>
</dbReference>
<comment type="similarity">
    <text evidence="2">Belongs to the TFIIF beta subunit family.</text>
</comment>
<dbReference type="EMBL" id="RYZI01000254">
    <property type="protein sequence ID" value="RWA07511.1"/>
    <property type="molecule type" value="Genomic_DNA"/>
</dbReference>
<gene>
    <name evidence="13" type="ORF">EKO27_g7592</name>
</gene>
<dbReference type="AlphaFoldDB" id="A0A439CZT9"/>
<feature type="region of interest" description="Disordered" evidence="10">
    <location>
        <begin position="1"/>
        <end position="22"/>
    </location>
</feature>
<dbReference type="InterPro" id="IPR011039">
    <property type="entry name" value="TFIIF_interaction"/>
</dbReference>
<keyword evidence="5" id="KW-0238">DNA-binding</keyword>
<dbReference type="InterPro" id="IPR036390">
    <property type="entry name" value="WH_DNA-bd_sf"/>
</dbReference>
<sequence length="380" mass="43449">MASVKAEPVIKPDPSIKPDPDAVTILPSAMSDDDMYEDAGDLEFADFSPTNPAAADVYLTHVPKYLYNAWADLDDDEEIRIGTVRKWIEVGKDGRQTERMALLLDHTKANHQTIPKEYKLETKDTNLANSYLFTEQDLPGYKSRSHGANSDLPPHLRRRQEQQQQRPEEKTQPEGGVKKNKYQPRYRKAIPKKTTLAGKLSREFTCLPEWTEETKHILKTMNDDAMKPKVAASIVKSFDPSGVIQAGAHVANDKFSNLVRTAPEQKKNKKQKEEKAARLPQSELRDRIFQCYDQYAYWSLKAFKQTLNQPEAWLRENLEELAVLHKSGRFANYWELKPEYKRLNVQSVEGAPPSPEPNDSDFDGDDDNIEMEDVVKLDTD</sequence>
<dbReference type="Gene3D" id="1.10.10.10">
    <property type="entry name" value="Winged helix-like DNA-binding domain superfamily/Winged helix DNA-binding domain"/>
    <property type="match status" value="1"/>
</dbReference>
<protein>
    <recommendedName>
        <fullName evidence="3">Transcription initiation factor IIF subunit beta</fullName>
    </recommendedName>
    <alternativeName>
        <fullName evidence="9">TFIIF medium subunit</fullName>
    </alternativeName>
    <alternativeName>
        <fullName evidence="8">TFIIF-beta</fullName>
    </alternativeName>
</protein>
<feature type="region of interest" description="Disordered" evidence="10">
    <location>
        <begin position="138"/>
        <end position="185"/>
    </location>
</feature>
<dbReference type="PANTHER" id="PTHR10445:SF0">
    <property type="entry name" value="GENERAL TRANSCRIPTION FACTOR IIF SUBUNIT 2"/>
    <property type="match status" value="1"/>
</dbReference>
<organism evidence="13 14">
    <name type="scientific">Xylaria grammica</name>
    <dbReference type="NCBI Taxonomy" id="363999"/>
    <lineage>
        <taxon>Eukaryota</taxon>
        <taxon>Fungi</taxon>
        <taxon>Dikarya</taxon>
        <taxon>Ascomycota</taxon>
        <taxon>Pezizomycotina</taxon>
        <taxon>Sordariomycetes</taxon>
        <taxon>Xylariomycetidae</taxon>
        <taxon>Xylariales</taxon>
        <taxon>Xylariaceae</taxon>
        <taxon>Xylaria</taxon>
    </lineage>
</organism>
<evidence type="ECO:0000256" key="8">
    <source>
        <dbReference type="ARBA" id="ARBA00081473"/>
    </source>
</evidence>
<evidence type="ECO:0000313" key="13">
    <source>
        <dbReference type="EMBL" id="RWA07511.1"/>
    </source>
</evidence>
<comment type="subcellular location">
    <subcellularLocation>
        <location evidence="1">Nucleus</location>
    </subcellularLocation>
</comment>
<evidence type="ECO:0000256" key="4">
    <source>
        <dbReference type="ARBA" id="ARBA00023015"/>
    </source>
</evidence>
<dbReference type="InterPro" id="IPR003196">
    <property type="entry name" value="TFIIF_beta"/>
</dbReference>
<evidence type="ECO:0000256" key="9">
    <source>
        <dbReference type="ARBA" id="ARBA00081863"/>
    </source>
</evidence>
<keyword evidence="7" id="KW-0539">Nucleus</keyword>
<dbReference type="Pfam" id="PF02270">
    <property type="entry name" value="TFIIF_beta"/>
    <property type="match status" value="1"/>
</dbReference>
<evidence type="ECO:0000256" key="1">
    <source>
        <dbReference type="ARBA" id="ARBA00004123"/>
    </source>
</evidence>
<dbReference type="Pfam" id="PF17683">
    <property type="entry name" value="TFIIF_beta_N"/>
    <property type="match status" value="1"/>
</dbReference>
<evidence type="ECO:0000256" key="3">
    <source>
        <dbReference type="ARBA" id="ARBA00021453"/>
    </source>
</evidence>
<feature type="region of interest" description="Disordered" evidence="10">
    <location>
        <begin position="345"/>
        <end position="380"/>
    </location>
</feature>
<evidence type="ECO:0000313" key="14">
    <source>
        <dbReference type="Proteomes" id="UP000286045"/>
    </source>
</evidence>